<dbReference type="PROSITE" id="PS00211">
    <property type="entry name" value="ABC_TRANSPORTER_1"/>
    <property type="match status" value="1"/>
</dbReference>
<dbReference type="InterPro" id="IPR003439">
    <property type="entry name" value="ABC_transporter-like_ATP-bd"/>
</dbReference>
<comment type="caution">
    <text evidence="10">The sequence shown here is derived from an EMBL/GenBank/DDBJ whole genome shotgun (WGS) entry which is preliminary data.</text>
</comment>
<dbReference type="GO" id="GO:0015424">
    <property type="term" value="F:ABC-type amino acid transporter activity"/>
    <property type="evidence" value="ECO:0007669"/>
    <property type="project" value="InterPro"/>
</dbReference>
<feature type="domain" description="ABC transporter" evidence="9">
    <location>
        <begin position="4"/>
        <end position="248"/>
    </location>
</feature>
<evidence type="ECO:0000259" key="9">
    <source>
        <dbReference type="PROSITE" id="PS50893"/>
    </source>
</evidence>
<dbReference type="InterPro" id="IPR030679">
    <property type="entry name" value="ABC_ATPase_HisP-typ"/>
</dbReference>
<dbReference type="InterPro" id="IPR017871">
    <property type="entry name" value="ABC_transporter-like_CS"/>
</dbReference>
<dbReference type="PIRSF" id="PIRSF039085">
    <property type="entry name" value="ABC_ATPase_HisP"/>
    <property type="match status" value="1"/>
</dbReference>
<gene>
    <name evidence="10" type="ORF">C7383_102127</name>
</gene>
<dbReference type="InterPro" id="IPR027417">
    <property type="entry name" value="P-loop_NTPase"/>
</dbReference>
<dbReference type="PANTHER" id="PTHR43166">
    <property type="entry name" value="AMINO ACID IMPORT ATP-BINDING PROTEIN"/>
    <property type="match status" value="1"/>
</dbReference>
<protein>
    <submittedName>
        <fullName evidence="10">Amino acid ABC transporter ATP-binding protein (PAAT family)</fullName>
    </submittedName>
</protein>
<name>A0AB73T7V9_9FIRM</name>
<evidence type="ECO:0000256" key="4">
    <source>
        <dbReference type="ARBA" id="ARBA00022475"/>
    </source>
</evidence>
<dbReference type="Proteomes" id="UP000245412">
    <property type="component" value="Unassembled WGS sequence"/>
</dbReference>
<dbReference type="GO" id="GO:0016887">
    <property type="term" value="F:ATP hydrolysis activity"/>
    <property type="evidence" value="ECO:0007669"/>
    <property type="project" value="InterPro"/>
</dbReference>
<dbReference type="PANTHER" id="PTHR43166:SF9">
    <property type="entry name" value="GLUTAMATE_ASPARTATE IMPORT ATP-BINDING PROTEIN GLTL"/>
    <property type="match status" value="1"/>
</dbReference>
<comment type="similarity">
    <text evidence="2">Belongs to the ABC transporter superfamily.</text>
</comment>
<comment type="subcellular location">
    <subcellularLocation>
        <location evidence="1">Cell membrane</location>
        <topology evidence="1">Peripheral membrane protein</topology>
    </subcellularLocation>
</comment>
<sequence length="253" mass="28459">MNYLEMKNVKKNFGDLEVIKDISLTVRQGEVVAVIGPSGSGKSTLLRCATLLESMDGGELSYLGEKAVYTDNDGKVTYAGADELRKIRSNFGLVFQNFNLFPHFSVMKNIMDAPVRVQKRNKKEVYEEAKQLLDQMGLSDKENCYPYQLSGGQQQRVSIARALALKPKVLFFDEPTSALDPELTGEILKVIKDLAARHMTMVIVTHEMNFARNVANHVVFMENGVIVEQGEPEVLFNSTNPRMKDFFGKFHEV</sequence>
<proteinExistence type="inferred from homology"/>
<evidence type="ECO:0000256" key="8">
    <source>
        <dbReference type="ARBA" id="ARBA00023136"/>
    </source>
</evidence>
<evidence type="ECO:0000256" key="1">
    <source>
        <dbReference type="ARBA" id="ARBA00004202"/>
    </source>
</evidence>
<keyword evidence="5" id="KW-0547">Nucleotide-binding</keyword>
<dbReference type="SUPFAM" id="SSF52540">
    <property type="entry name" value="P-loop containing nucleoside triphosphate hydrolases"/>
    <property type="match status" value="1"/>
</dbReference>
<dbReference type="EMBL" id="QGGY01000002">
    <property type="protein sequence ID" value="PWJ77994.1"/>
    <property type="molecule type" value="Genomic_DNA"/>
</dbReference>
<keyword evidence="11" id="KW-1185">Reference proteome</keyword>
<dbReference type="GO" id="GO:0005524">
    <property type="term" value="F:ATP binding"/>
    <property type="evidence" value="ECO:0007669"/>
    <property type="project" value="UniProtKB-KW"/>
</dbReference>
<evidence type="ECO:0000256" key="7">
    <source>
        <dbReference type="ARBA" id="ARBA00022970"/>
    </source>
</evidence>
<reference evidence="10 11" key="1">
    <citation type="submission" date="2018-05" db="EMBL/GenBank/DDBJ databases">
        <authorList>
            <person name="Goeker M."/>
            <person name="Huntemann M."/>
            <person name="Clum A."/>
            <person name="Pillay M."/>
            <person name="Palaniappan K."/>
            <person name="Varghese N."/>
            <person name="Mikhailova N."/>
            <person name="Stamatis D."/>
            <person name="Reddy T."/>
            <person name="Daum C."/>
            <person name="Shapiro N."/>
            <person name="Ivanova N."/>
            <person name="Kyrpides N."/>
            <person name="Woyke T."/>
        </authorList>
    </citation>
    <scope>NUCLEOTIDE SEQUENCE [LARGE SCALE GENOMIC DNA]</scope>
    <source>
        <strain evidence="10 11">DSM 26524</strain>
    </source>
</reference>
<evidence type="ECO:0000313" key="10">
    <source>
        <dbReference type="EMBL" id="PWJ77994.1"/>
    </source>
</evidence>
<dbReference type="CDD" id="cd03262">
    <property type="entry name" value="ABC_HisP_GlnQ"/>
    <property type="match status" value="1"/>
</dbReference>
<accession>A0AB73T7V9</accession>
<dbReference type="Gene3D" id="3.40.50.300">
    <property type="entry name" value="P-loop containing nucleotide triphosphate hydrolases"/>
    <property type="match status" value="1"/>
</dbReference>
<keyword evidence="8" id="KW-0472">Membrane</keyword>
<evidence type="ECO:0000313" key="11">
    <source>
        <dbReference type="Proteomes" id="UP000245412"/>
    </source>
</evidence>
<dbReference type="InterPro" id="IPR050086">
    <property type="entry name" value="MetN_ABC_transporter-like"/>
</dbReference>
<dbReference type="InterPro" id="IPR003593">
    <property type="entry name" value="AAA+_ATPase"/>
</dbReference>
<keyword evidence="3" id="KW-0813">Transport</keyword>
<keyword evidence="6 10" id="KW-0067">ATP-binding</keyword>
<dbReference type="AlphaFoldDB" id="A0AB73T7V9"/>
<dbReference type="Pfam" id="PF00005">
    <property type="entry name" value="ABC_tran"/>
    <property type="match status" value="1"/>
</dbReference>
<keyword evidence="4" id="KW-1003">Cell membrane</keyword>
<dbReference type="GO" id="GO:0005886">
    <property type="term" value="C:plasma membrane"/>
    <property type="evidence" value="ECO:0007669"/>
    <property type="project" value="UniProtKB-SubCell"/>
</dbReference>
<organism evidence="10 11">
    <name type="scientific">Murimonas intestini</name>
    <dbReference type="NCBI Taxonomy" id="1337051"/>
    <lineage>
        <taxon>Bacteria</taxon>
        <taxon>Bacillati</taxon>
        <taxon>Bacillota</taxon>
        <taxon>Clostridia</taxon>
        <taxon>Lachnospirales</taxon>
        <taxon>Lachnospiraceae</taxon>
        <taxon>Murimonas</taxon>
    </lineage>
</organism>
<evidence type="ECO:0000256" key="5">
    <source>
        <dbReference type="ARBA" id="ARBA00022741"/>
    </source>
</evidence>
<evidence type="ECO:0000256" key="2">
    <source>
        <dbReference type="ARBA" id="ARBA00005417"/>
    </source>
</evidence>
<dbReference type="SMART" id="SM00382">
    <property type="entry name" value="AAA"/>
    <property type="match status" value="1"/>
</dbReference>
<keyword evidence="7" id="KW-0029">Amino-acid transport</keyword>
<dbReference type="PROSITE" id="PS50893">
    <property type="entry name" value="ABC_TRANSPORTER_2"/>
    <property type="match status" value="1"/>
</dbReference>
<evidence type="ECO:0000256" key="6">
    <source>
        <dbReference type="ARBA" id="ARBA00022840"/>
    </source>
</evidence>
<dbReference type="RefSeq" id="WP_109624944.1">
    <property type="nucleotide sequence ID" value="NZ_CABJAT010000002.1"/>
</dbReference>
<evidence type="ECO:0000256" key="3">
    <source>
        <dbReference type="ARBA" id="ARBA00022448"/>
    </source>
</evidence>